<proteinExistence type="predicted"/>
<evidence type="ECO:0000313" key="1">
    <source>
        <dbReference type="Proteomes" id="UP000095286"/>
    </source>
</evidence>
<organism evidence="1 2">
    <name type="scientific">Rhabditophanes sp. KR3021</name>
    <dbReference type="NCBI Taxonomy" id="114890"/>
    <lineage>
        <taxon>Eukaryota</taxon>
        <taxon>Metazoa</taxon>
        <taxon>Ecdysozoa</taxon>
        <taxon>Nematoda</taxon>
        <taxon>Chromadorea</taxon>
        <taxon>Rhabditida</taxon>
        <taxon>Tylenchina</taxon>
        <taxon>Panagrolaimomorpha</taxon>
        <taxon>Strongyloidoidea</taxon>
        <taxon>Alloionematidae</taxon>
        <taxon>Rhabditophanes</taxon>
    </lineage>
</organism>
<accession>A0AC35UI22</accession>
<dbReference type="Proteomes" id="UP000095286">
    <property type="component" value="Unplaced"/>
</dbReference>
<sequence>MIARILIDTGAGISMVSKDFCTRHQITFTPTNQVVANDFGNHPITSLGRTTLELLIGENKINIYPFILLQLDYDILLGADTLTELDKNGLATSFKLFTKYIKIGCTKFPLIGHTRNPLGGKNRGPNQMELIQMLKGLQLTPHEIEQEQAYWETELDTLNLEVPEELTEEYLYWESKSPTDDSKDMTQISWNNCALTEKWRICMETMLVTHDSAFTQFPEDIGRYNGPHEHCINLIENHGRLPRTKVPRYSAAKQDSAKKHIDKMLRQDVIEKCTSDCASRYIIVVKKDGDDRIVVDFRAINNITVPEITSIPLIEDIIDRAGGKKFFTLMDLVSGFHQIPIRESDRYLTAFNTPWGLYRYKYTPMGLTGAPGTFSKIMTTMFEDLRDSTLVYIDDIIVMSDSEEQHIKDVDIALSRLEEYGMKVRLDKCTFGADRVKYLGFIISNKGIEPDPDKIIAIKNLAPPKDIKAVRGFLGVTNFFGRFIQNLAVTTEPLRKLLLKDKEFVWNDTCQLAFDTLKEKLVQAPILSTPQKDGKFQIYTDASYSGLGAALLQEQPEPKVLAYISRSLNKHEKNYPPIHLEAMALVWALDKWQHYIMGHETEAFTDHQPLISLFKSKELQGKLARYQARLMQYRVKLMYKPGVQNVLADYLSRYGYHQNPKVLTIAFDKLPWQINQTRYSEEEHQHLAKLAKGKKTTFIDGNFYHLDEDRNVRGIIPPEQEKLKWITAFHNHPLFGGHFGIAKIHQKLTNTFHCAGLKNLYKKIMAECMKCQEHKTIPSTLLKHSLQRQMCGAQPLARVHMDLLQPTRKTTKGHVAMLVAIDSTSRFIMLAPLQDMKTETIIEKFLSDIIFKYGKPAHVTTDNGKCFSSSEFQSITKILEIKHHFTTPNHHRSNGLVERMNRVLNEGIRIYAKHSEWDEACLAIAYCYNSSIHHETGFSPSYLMFGRENNFSISAEHPFIISDYTDAQDKWKQMIITLQNIWTTVSLKAEEKAELSEDKSNRLSSQVQKGDLVLRKYIAHKRESDGIWRGPFKVIQTDAHQRALIKKVNGRIRPAWVHFSQLKKYTLSM</sequence>
<evidence type="ECO:0000313" key="2">
    <source>
        <dbReference type="WBParaSite" id="RSKR_0001184300.1"/>
    </source>
</evidence>
<dbReference type="WBParaSite" id="RSKR_0001184300.1">
    <property type="protein sequence ID" value="RSKR_0001184300.1"/>
    <property type="gene ID" value="RSKR_0001184300"/>
</dbReference>
<reference evidence="2" key="1">
    <citation type="submission" date="2016-11" db="UniProtKB">
        <authorList>
            <consortium name="WormBaseParasite"/>
        </authorList>
    </citation>
    <scope>IDENTIFICATION</scope>
    <source>
        <strain evidence="2">KR3021</strain>
    </source>
</reference>
<name>A0AC35UI22_9BILA</name>
<protein>
    <submittedName>
        <fullName evidence="2">Reverse transcriptase</fullName>
    </submittedName>
</protein>